<protein>
    <submittedName>
        <fullName evidence="3">Low affinity Fe/Cu permease</fullName>
    </submittedName>
</protein>
<evidence type="ECO:0000256" key="1">
    <source>
        <dbReference type="SAM" id="MobiDB-lite"/>
    </source>
</evidence>
<name>A0A286F4Y2_9BACT</name>
<evidence type="ECO:0000313" key="3">
    <source>
        <dbReference type="EMBL" id="SOD78290.1"/>
    </source>
</evidence>
<dbReference type="Proteomes" id="UP000219452">
    <property type="component" value="Unassembled WGS sequence"/>
</dbReference>
<evidence type="ECO:0000256" key="2">
    <source>
        <dbReference type="SAM" id="Phobius"/>
    </source>
</evidence>
<keyword evidence="2" id="KW-0812">Transmembrane</keyword>
<keyword evidence="2" id="KW-0472">Membrane</keyword>
<accession>A0A286F4Y2</accession>
<proteinExistence type="predicted"/>
<evidence type="ECO:0000313" key="4">
    <source>
        <dbReference type="Proteomes" id="UP000219452"/>
    </source>
</evidence>
<dbReference type="EMBL" id="OCNH01000001">
    <property type="protein sequence ID" value="SOD78290.1"/>
    <property type="molecule type" value="Genomic_DNA"/>
</dbReference>
<gene>
    <name evidence="3" type="ORF">SAMN06269250_0388</name>
</gene>
<sequence length="189" mass="21327">MGTSSFTKFFERFASRATQATGSSTAFLLALITIITWIITGPIFDYSDTWQLVINTGTTIITFLMVFLIQKSQNKDSLAMQLKLNELIAVNRKASNRLLNVEDLTEAELHALHRFFGQLVEKAKTEVNLSVSHSVEEAEDIHQDKLDALHERQSVRRKDRGIDKPVPSPILKSPSKKRSANKSQDNKKI</sequence>
<feature type="transmembrane region" description="Helical" evidence="2">
    <location>
        <begin position="21"/>
        <end position="44"/>
    </location>
</feature>
<dbReference type="AlphaFoldDB" id="A0A286F4Y2"/>
<dbReference type="GO" id="GO:0055085">
    <property type="term" value="P:transmembrane transport"/>
    <property type="evidence" value="ECO:0007669"/>
    <property type="project" value="InterPro"/>
</dbReference>
<keyword evidence="4" id="KW-1185">Reference proteome</keyword>
<dbReference type="OrthoDB" id="119761at2"/>
<organism evidence="3 4">
    <name type="scientific">Spirosoma fluviale</name>
    <dbReference type="NCBI Taxonomy" id="1597977"/>
    <lineage>
        <taxon>Bacteria</taxon>
        <taxon>Pseudomonadati</taxon>
        <taxon>Bacteroidota</taxon>
        <taxon>Cytophagia</taxon>
        <taxon>Cytophagales</taxon>
        <taxon>Cytophagaceae</taxon>
        <taxon>Spirosoma</taxon>
    </lineage>
</organism>
<dbReference type="InterPro" id="IPR007251">
    <property type="entry name" value="Iron_permease_Fet4"/>
</dbReference>
<reference evidence="4" key="1">
    <citation type="submission" date="2017-09" db="EMBL/GenBank/DDBJ databases">
        <authorList>
            <person name="Varghese N."/>
            <person name="Submissions S."/>
        </authorList>
    </citation>
    <scope>NUCLEOTIDE SEQUENCE [LARGE SCALE GENOMIC DNA]</scope>
    <source>
        <strain evidence="4">DSM 29961</strain>
    </source>
</reference>
<dbReference type="Pfam" id="PF04120">
    <property type="entry name" value="Iron_permease"/>
    <property type="match status" value="1"/>
</dbReference>
<dbReference type="RefSeq" id="WP_097124123.1">
    <property type="nucleotide sequence ID" value="NZ_OCNH01000001.1"/>
</dbReference>
<feature type="transmembrane region" description="Helical" evidence="2">
    <location>
        <begin position="50"/>
        <end position="69"/>
    </location>
</feature>
<feature type="region of interest" description="Disordered" evidence="1">
    <location>
        <begin position="149"/>
        <end position="189"/>
    </location>
</feature>
<feature type="compositionally biased region" description="Basic and acidic residues" evidence="1">
    <location>
        <begin position="149"/>
        <end position="163"/>
    </location>
</feature>
<keyword evidence="2" id="KW-1133">Transmembrane helix</keyword>